<evidence type="ECO:0008006" key="3">
    <source>
        <dbReference type="Google" id="ProtNLM"/>
    </source>
</evidence>
<sequence>MMILLSALAMAASAPQRIDITPELIADLPRQEVTLTHHDETLRCDGPLLADVVAKAGVPSGASVRGPALRTAVVARAADGYSVLFSLGEIDPRLGNGTIILADRCDGKSLDSATGPYRLAIPGDKRGARSVRQLIALEILAID</sequence>
<protein>
    <recommendedName>
        <fullName evidence="3">Molybdopterin-dependent oxidoreductase-like protein</fullName>
    </recommendedName>
</protein>
<reference evidence="1 2" key="1">
    <citation type="submission" date="2018-05" db="EMBL/GenBank/DDBJ databases">
        <title>Genomic Encyclopedia of Type Strains, Phase IV (KMG-IV): sequencing the most valuable type-strain genomes for metagenomic binning, comparative biology and taxonomic classification.</title>
        <authorList>
            <person name="Goeker M."/>
        </authorList>
    </citation>
    <scope>NUCLEOTIDE SEQUENCE [LARGE SCALE GENOMIC DNA]</scope>
    <source>
        <strain evidence="1 2">DSM 3183</strain>
    </source>
</reference>
<keyword evidence="2" id="KW-1185">Reference proteome</keyword>
<gene>
    <name evidence="1" type="ORF">C7451_11744</name>
</gene>
<dbReference type="AlphaFoldDB" id="A0A2V3UPP3"/>
<dbReference type="InterPro" id="IPR036374">
    <property type="entry name" value="OxRdtase_Mopterin-bd_sf"/>
</dbReference>
<evidence type="ECO:0000313" key="1">
    <source>
        <dbReference type="EMBL" id="PXW68454.1"/>
    </source>
</evidence>
<comment type="caution">
    <text evidence="1">The sequence shown here is derived from an EMBL/GenBank/DDBJ whole genome shotgun (WGS) entry which is preliminary data.</text>
</comment>
<proteinExistence type="predicted"/>
<dbReference type="EMBL" id="QJJM01000017">
    <property type="protein sequence ID" value="PXW68454.1"/>
    <property type="molecule type" value="Genomic_DNA"/>
</dbReference>
<name>A0A2V3UPP3_9SPHN</name>
<evidence type="ECO:0000313" key="2">
    <source>
        <dbReference type="Proteomes" id="UP000248014"/>
    </source>
</evidence>
<dbReference type="Gene3D" id="3.90.420.10">
    <property type="entry name" value="Oxidoreductase, molybdopterin-binding domain"/>
    <property type="match status" value="1"/>
</dbReference>
<organism evidence="1 2">
    <name type="scientific">Blastomonas natatoria</name>
    <dbReference type="NCBI Taxonomy" id="34015"/>
    <lineage>
        <taxon>Bacteria</taxon>
        <taxon>Pseudomonadati</taxon>
        <taxon>Pseudomonadota</taxon>
        <taxon>Alphaproteobacteria</taxon>
        <taxon>Sphingomonadales</taxon>
        <taxon>Sphingomonadaceae</taxon>
        <taxon>Blastomonas</taxon>
    </lineage>
</organism>
<dbReference type="OrthoDB" id="482420at2"/>
<accession>A0A2V3UPP3</accession>
<dbReference type="Proteomes" id="UP000248014">
    <property type="component" value="Unassembled WGS sequence"/>
</dbReference>
<dbReference type="SUPFAM" id="SSF56524">
    <property type="entry name" value="Oxidoreductase molybdopterin-binding domain"/>
    <property type="match status" value="1"/>
</dbReference>
<dbReference type="RefSeq" id="WP_110300144.1">
    <property type="nucleotide sequence ID" value="NZ_QJJM01000017.1"/>
</dbReference>